<evidence type="ECO:0000313" key="3">
    <source>
        <dbReference type="Proteomes" id="UP000002361"/>
    </source>
</evidence>
<sequence length="139" mass="14899">MTDAELREILTATRTIALLGFSANPDRPAHAVAAFLQARGYRVIPVNPGLAGQVALGETVHADLAAIPKEIVIDMVDVFRAPEAVPGVVDQMLAHRPEARVLWLQLGVIHPEAAARARAAGKLVVMDRCPKIEIARLGM</sequence>
<dbReference type="Pfam" id="PF13380">
    <property type="entry name" value="CoA_binding_2"/>
    <property type="match status" value="1"/>
</dbReference>
<dbReference type="RefSeq" id="WP_013068490.1">
    <property type="nucleotide sequence ID" value="NC_014034.1"/>
</dbReference>
<dbReference type="SUPFAM" id="SSF51735">
    <property type="entry name" value="NAD(P)-binding Rossmann-fold domains"/>
    <property type="match status" value="1"/>
</dbReference>
<dbReference type="STRING" id="272942.RCAP_rcc02783"/>
<dbReference type="GeneID" id="31491600"/>
<dbReference type="PANTHER" id="PTHR33303">
    <property type="entry name" value="CYTOPLASMIC PROTEIN-RELATED"/>
    <property type="match status" value="1"/>
</dbReference>
<dbReference type="PANTHER" id="PTHR33303:SF2">
    <property type="entry name" value="COA-BINDING DOMAIN-CONTAINING PROTEIN"/>
    <property type="match status" value="1"/>
</dbReference>
<dbReference type="Proteomes" id="UP000002361">
    <property type="component" value="Chromosome"/>
</dbReference>
<dbReference type="HOGENOM" id="CLU_112567_0_0_5"/>
<dbReference type="InterPro" id="IPR003781">
    <property type="entry name" value="CoA-bd"/>
</dbReference>
<dbReference type="Gene3D" id="3.40.50.720">
    <property type="entry name" value="NAD(P)-binding Rossmann-like Domain"/>
    <property type="match status" value="1"/>
</dbReference>
<gene>
    <name evidence="2" type="ordered locus">RCAP_rcc02783</name>
</gene>
<reference key="1">
    <citation type="submission" date="2008-12" db="EMBL/GenBank/DDBJ databases">
        <title>Complete genome sequence of Rhodobacter capsulatus SB1003.</title>
        <authorList>
            <person name="Strnad H."/>
            <person name="Lapidus A."/>
            <person name="Vlcek C."/>
            <person name="Ulbrich P."/>
            <person name="Paces J."/>
            <person name="Maltsev N."/>
            <person name="Kumar V."/>
            <person name="Kogan Y."/>
            <person name="Milgram A."/>
            <person name="Rebrekov D."/>
            <person name="Mazur M."/>
            <person name="Cox R."/>
            <person name="Kyrpides N."/>
            <person name="Kolar M."/>
            <person name="Sachova J."/>
            <person name="Ridl J."/>
            <person name="Ivanova N."/>
            <person name="Kapatral V."/>
            <person name="Los T."/>
            <person name="Lykidis A."/>
            <person name="Mikhailova N."/>
            <person name="Reznik G."/>
            <person name="Vasieva O."/>
            <person name="Fonstein M."/>
            <person name="Paces V."/>
            <person name="Haselkorn R."/>
        </authorList>
    </citation>
    <scope>NUCLEOTIDE SEQUENCE</scope>
    <source>
        <strain>SB1003</strain>
    </source>
</reference>
<reference evidence="2 3" key="2">
    <citation type="journal article" date="2010" name="J. Bacteriol.">
        <title>Complete genome sequence of the photosynthetic purple nonsulfur bacterium Rhodobacter capsulatus SB 1003.</title>
        <authorList>
            <person name="Strnad H."/>
            <person name="Lapidus A."/>
            <person name="Paces J."/>
            <person name="Ulbrich P."/>
            <person name="Vlcek C."/>
            <person name="Paces V."/>
            <person name="Haselkorn R."/>
        </authorList>
    </citation>
    <scope>NUCLEOTIDE SEQUENCE [LARGE SCALE GENOMIC DNA]</scope>
    <source>
        <strain evidence="3">ATCC BAA-309 / NBRC 16581 / SB1003</strain>
    </source>
</reference>
<dbReference type="InterPro" id="IPR036291">
    <property type="entry name" value="NAD(P)-bd_dom_sf"/>
</dbReference>
<dbReference type="OrthoDB" id="9804695at2"/>
<dbReference type="AlphaFoldDB" id="D5AP07"/>
<organism evidence="2 3">
    <name type="scientific">Rhodobacter capsulatus (strain ATCC BAA-309 / NBRC 16581 / SB1003)</name>
    <dbReference type="NCBI Taxonomy" id="272942"/>
    <lineage>
        <taxon>Bacteria</taxon>
        <taxon>Pseudomonadati</taxon>
        <taxon>Pseudomonadota</taxon>
        <taxon>Alphaproteobacteria</taxon>
        <taxon>Rhodobacterales</taxon>
        <taxon>Rhodobacter group</taxon>
        <taxon>Rhodobacter</taxon>
    </lineage>
</organism>
<evidence type="ECO:0000313" key="2">
    <source>
        <dbReference type="EMBL" id="ADE86512.1"/>
    </source>
</evidence>
<dbReference type="eggNOG" id="COG1832">
    <property type="taxonomic scope" value="Bacteria"/>
</dbReference>
<feature type="domain" description="CoA-binding" evidence="1">
    <location>
        <begin position="9"/>
        <end position="108"/>
    </location>
</feature>
<accession>D5AP07</accession>
<dbReference type="EMBL" id="CP001312">
    <property type="protein sequence ID" value="ADE86512.1"/>
    <property type="molecule type" value="Genomic_DNA"/>
</dbReference>
<name>D5AP07_RHOCB</name>
<dbReference type="KEGG" id="rcp:RCAP_rcc02783"/>
<dbReference type="SMART" id="SM00881">
    <property type="entry name" value="CoA_binding"/>
    <property type="match status" value="1"/>
</dbReference>
<evidence type="ECO:0000259" key="1">
    <source>
        <dbReference type="SMART" id="SM00881"/>
    </source>
</evidence>
<keyword evidence="3" id="KW-1185">Reference proteome</keyword>
<proteinExistence type="predicted"/>
<protein>
    <submittedName>
        <fullName evidence="2">CoA-binding domain protein</fullName>
    </submittedName>
</protein>